<evidence type="ECO:0000313" key="4">
    <source>
        <dbReference type="Proteomes" id="UP000799767"/>
    </source>
</evidence>
<feature type="compositionally biased region" description="Low complexity" evidence="1">
    <location>
        <begin position="59"/>
        <end position="98"/>
    </location>
</feature>
<dbReference type="EMBL" id="MU001638">
    <property type="protein sequence ID" value="KAF2481424.1"/>
    <property type="molecule type" value="Genomic_DNA"/>
</dbReference>
<organism evidence="3 4">
    <name type="scientific">Neohortaea acidophila</name>
    <dbReference type="NCBI Taxonomy" id="245834"/>
    <lineage>
        <taxon>Eukaryota</taxon>
        <taxon>Fungi</taxon>
        <taxon>Dikarya</taxon>
        <taxon>Ascomycota</taxon>
        <taxon>Pezizomycotina</taxon>
        <taxon>Dothideomycetes</taxon>
        <taxon>Dothideomycetidae</taxon>
        <taxon>Mycosphaerellales</taxon>
        <taxon>Teratosphaeriaceae</taxon>
        <taxon>Neohortaea</taxon>
    </lineage>
</organism>
<feature type="compositionally biased region" description="Low complexity" evidence="1">
    <location>
        <begin position="454"/>
        <end position="464"/>
    </location>
</feature>
<gene>
    <name evidence="3" type="ORF">BDY17DRAFT_301319</name>
</gene>
<feature type="region of interest" description="Disordered" evidence="1">
    <location>
        <begin position="1"/>
        <end position="150"/>
    </location>
</feature>
<feature type="compositionally biased region" description="Polar residues" evidence="1">
    <location>
        <begin position="509"/>
        <end position="521"/>
    </location>
</feature>
<evidence type="ECO:0000313" key="3">
    <source>
        <dbReference type="EMBL" id="KAF2481424.1"/>
    </source>
</evidence>
<dbReference type="PANTHER" id="PTHR28051:SF1">
    <property type="entry name" value="PROTEIN MTL1-RELATED"/>
    <property type="match status" value="1"/>
</dbReference>
<feature type="compositionally biased region" description="Low complexity" evidence="1">
    <location>
        <begin position="337"/>
        <end position="349"/>
    </location>
</feature>
<proteinExistence type="predicted"/>
<evidence type="ECO:0000259" key="2">
    <source>
        <dbReference type="Pfam" id="PF08550"/>
    </source>
</evidence>
<reference evidence="3" key="1">
    <citation type="journal article" date="2020" name="Stud. Mycol.">
        <title>101 Dothideomycetes genomes: a test case for predicting lifestyles and emergence of pathogens.</title>
        <authorList>
            <person name="Haridas S."/>
            <person name="Albert R."/>
            <person name="Binder M."/>
            <person name="Bloem J."/>
            <person name="Labutti K."/>
            <person name="Salamov A."/>
            <person name="Andreopoulos B."/>
            <person name="Baker S."/>
            <person name="Barry K."/>
            <person name="Bills G."/>
            <person name="Bluhm B."/>
            <person name="Cannon C."/>
            <person name="Castanera R."/>
            <person name="Culley D."/>
            <person name="Daum C."/>
            <person name="Ezra D."/>
            <person name="Gonzalez J."/>
            <person name="Henrissat B."/>
            <person name="Kuo A."/>
            <person name="Liang C."/>
            <person name="Lipzen A."/>
            <person name="Lutzoni F."/>
            <person name="Magnuson J."/>
            <person name="Mondo S."/>
            <person name="Nolan M."/>
            <person name="Ohm R."/>
            <person name="Pangilinan J."/>
            <person name="Park H.-J."/>
            <person name="Ramirez L."/>
            <person name="Alfaro M."/>
            <person name="Sun H."/>
            <person name="Tritt A."/>
            <person name="Yoshinaga Y."/>
            <person name="Zwiers L.-H."/>
            <person name="Turgeon B."/>
            <person name="Goodwin S."/>
            <person name="Spatafora J."/>
            <person name="Crous P."/>
            <person name="Grigoriev I."/>
        </authorList>
    </citation>
    <scope>NUCLEOTIDE SEQUENCE</scope>
    <source>
        <strain evidence="3">CBS 113389</strain>
    </source>
</reference>
<feature type="compositionally biased region" description="Low complexity" evidence="1">
    <location>
        <begin position="421"/>
        <end position="432"/>
    </location>
</feature>
<dbReference type="Pfam" id="PF08550">
    <property type="entry name" value="GATA_AreA"/>
    <property type="match status" value="1"/>
</dbReference>
<feature type="region of interest" description="Disordered" evidence="1">
    <location>
        <begin position="497"/>
        <end position="553"/>
    </location>
</feature>
<feature type="compositionally biased region" description="Low complexity" evidence="1">
    <location>
        <begin position="522"/>
        <end position="539"/>
    </location>
</feature>
<dbReference type="InterPro" id="IPR052292">
    <property type="entry name" value="Glucose_repression_reg"/>
</dbReference>
<feature type="compositionally biased region" description="Low complexity" evidence="1">
    <location>
        <begin position="315"/>
        <end position="324"/>
    </location>
</feature>
<feature type="compositionally biased region" description="Acidic residues" evidence="1">
    <location>
        <begin position="376"/>
        <end position="387"/>
    </location>
</feature>
<name>A0A6A6PP66_9PEZI</name>
<feature type="compositionally biased region" description="Low complexity" evidence="1">
    <location>
        <begin position="22"/>
        <end position="46"/>
    </location>
</feature>
<dbReference type="PANTHER" id="PTHR28051">
    <property type="entry name" value="PROTEIN MTL1-RELATED"/>
    <property type="match status" value="1"/>
</dbReference>
<dbReference type="GeneID" id="54475221"/>
<dbReference type="AlphaFoldDB" id="A0A6A6PP66"/>
<dbReference type="InterPro" id="IPR013860">
    <property type="entry name" value="AreA_GATA"/>
</dbReference>
<protein>
    <recommendedName>
        <fullName evidence="2">Nitrogen regulatory protein areA GATA-like domain-containing protein</fullName>
    </recommendedName>
</protein>
<dbReference type="GO" id="GO:0042149">
    <property type="term" value="P:cellular response to glucose starvation"/>
    <property type="evidence" value="ECO:0007669"/>
    <property type="project" value="TreeGrafter"/>
</dbReference>
<evidence type="ECO:0000256" key="1">
    <source>
        <dbReference type="SAM" id="MobiDB-lite"/>
    </source>
</evidence>
<sequence length="602" mass="66385">MAATETISAQRPDSPLFHQLGSRRLTSSSSSTILRAAPVAPRSSSAHFLPSTSSEPWESISTSPRSSSLNSSPRSSNLDLSKTSSFTSTPTSAGFSLDSESDEDDIDLPNYANLSLSPHHRSYAKPSDDDLDVPEISTTTDTTQSDSPLPTPVVADDTMIKQQPSRHVDYLSHEWREEDIWASWRHIVSQRSVYGQRSRLENASWRTWAKSKYRLRTVSPERLNWLKESDVTWLYGPLKPAQSHPITSTDSGRISTPLSKNSSFIAKKPILKKRSVSEVMLQKSISTSSLVKQAAASVQAQGKKSPRRDLDRVSSDLFSSSTLPSNPPSREEVDYFTSRTTTSETCTPSEGQTQKHLRFDEKVEQCIAVDCKDSGLDDDDDSGSDVEYDAHDSALMDSDSDEGLFMSDRSKRKKEASQKAGRISRSNSSSGGQMIETLPATTLKSRTPSPDVDAQAQAQAQAQQHHVFGKNWGTSQLSPSPSLETLRPSRPSRNFLLAQEDDEDVEAEISSTWSFGRSNPESSLGASAGSQPSSSMMSSEDFNPTDGYDGIEGMRRTESGMFMPYDEDEDDIVADGLFGRVSETFNTFRDIGHVIWNVGWRK</sequence>
<accession>A0A6A6PP66</accession>
<dbReference type="GO" id="GO:0007039">
    <property type="term" value="P:protein catabolic process in the vacuole"/>
    <property type="evidence" value="ECO:0007669"/>
    <property type="project" value="TreeGrafter"/>
</dbReference>
<dbReference type="GO" id="GO:0005773">
    <property type="term" value="C:vacuole"/>
    <property type="evidence" value="ECO:0007669"/>
    <property type="project" value="GOC"/>
</dbReference>
<feature type="compositionally biased region" description="Polar residues" evidence="1">
    <location>
        <begin position="439"/>
        <end position="448"/>
    </location>
</feature>
<feature type="region of interest" description="Disordered" evidence="1">
    <location>
        <begin position="372"/>
        <end position="465"/>
    </location>
</feature>
<dbReference type="Proteomes" id="UP000799767">
    <property type="component" value="Unassembled WGS sequence"/>
</dbReference>
<keyword evidence="4" id="KW-1185">Reference proteome</keyword>
<feature type="compositionally biased region" description="Low complexity" evidence="1">
    <location>
        <begin position="137"/>
        <end position="148"/>
    </location>
</feature>
<feature type="region of interest" description="Disordered" evidence="1">
    <location>
        <begin position="297"/>
        <end position="353"/>
    </location>
</feature>
<feature type="compositionally biased region" description="Polar residues" evidence="1">
    <location>
        <begin position="1"/>
        <end position="11"/>
    </location>
</feature>
<dbReference type="OrthoDB" id="5563539at2759"/>
<feature type="domain" description="Nitrogen regulatory protein areA GATA-like" evidence="2">
    <location>
        <begin position="183"/>
        <end position="210"/>
    </location>
</feature>
<dbReference type="RefSeq" id="XP_033587994.1">
    <property type="nucleotide sequence ID" value="XM_033734219.1"/>
</dbReference>